<dbReference type="EMBL" id="MVHG01000040">
    <property type="protein sequence ID" value="ORA12887.1"/>
    <property type="molecule type" value="Genomic_DNA"/>
</dbReference>
<dbReference type="RefSeq" id="WP_083065343.1">
    <property type="nucleotide sequence ID" value="NZ_MVHG01000040.1"/>
</dbReference>
<keyword evidence="2" id="KW-0472">Membrane</keyword>
<feature type="transmembrane region" description="Helical" evidence="2">
    <location>
        <begin position="48"/>
        <end position="77"/>
    </location>
</feature>
<gene>
    <name evidence="3" type="ORF">BST14_16130</name>
</gene>
<keyword evidence="2" id="KW-0812">Transmembrane</keyword>
<feature type="transmembrane region" description="Helical" evidence="2">
    <location>
        <begin position="6"/>
        <end position="27"/>
    </location>
</feature>
<dbReference type="OrthoDB" id="418391at85007"/>
<evidence type="ECO:0000313" key="3">
    <source>
        <dbReference type="EMBL" id="ORA12887.1"/>
    </source>
</evidence>
<sequence>MRPLRITGAIIAAGGGVALVSAMTAMERIGGCGNGYDPPCPPGIEKDFYLMAAAVIAVAVGSIMTWGFGLAVAIVTAGIAALVYSQTVPPNLRSGELITAGVCFGLLALGVAIGSGALRDAAAKRKAAEDSAGNGLRSSRSGVIDGRSQLWR</sequence>
<proteinExistence type="predicted"/>
<dbReference type="AlphaFoldDB" id="A0A1W9ZEL2"/>
<evidence type="ECO:0000256" key="1">
    <source>
        <dbReference type="SAM" id="MobiDB-lite"/>
    </source>
</evidence>
<evidence type="ECO:0000256" key="2">
    <source>
        <dbReference type="SAM" id="Phobius"/>
    </source>
</evidence>
<protein>
    <submittedName>
        <fullName evidence="3">Uncharacterized protein</fullName>
    </submittedName>
</protein>
<dbReference type="Proteomes" id="UP000192707">
    <property type="component" value="Unassembled WGS sequence"/>
</dbReference>
<evidence type="ECO:0000313" key="4">
    <source>
        <dbReference type="Proteomes" id="UP000192707"/>
    </source>
</evidence>
<feature type="region of interest" description="Disordered" evidence="1">
    <location>
        <begin position="132"/>
        <end position="152"/>
    </location>
</feature>
<keyword evidence="4" id="KW-1185">Reference proteome</keyword>
<keyword evidence="2" id="KW-1133">Transmembrane helix</keyword>
<comment type="caution">
    <text evidence="3">The sequence shown here is derived from an EMBL/GenBank/DDBJ whole genome shotgun (WGS) entry which is preliminary data.</text>
</comment>
<organism evidence="3 4">
    <name type="scientific">Mycobacterium arosiense ATCC BAA-1401 = DSM 45069</name>
    <dbReference type="NCBI Taxonomy" id="1265311"/>
    <lineage>
        <taxon>Bacteria</taxon>
        <taxon>Bacillati</taxon>
        <taxon>Actinomycetota</taxon>
        <taxon>Actinomycetes</taxon>
        <taxon>Mycobacteriales</taxon>
        <taxon>Mycobacteriaceae</taxon>
        <taxon>Mycobacterium</taxon>
        <taxon>Mycobacterium avium complex (MAC)</taxon>
    </lineage>
</organism>
<name>A0A1W9ZEL2_MYCAI</name>
<reference evidence="3 4" key="1">
    <citation type="submission" date="2016-12" db="EMBL/GenBank/DDBJ databases">
        <title>The new phylogeny of genus Mycobacterium.</title>
        <authorList>
            <person name="Tortoli E."/>
            <person name="Trovato A."/>
            <person name="Cirillo D.M."/>
        </authorList>
    </citation>
    <scope>NUCLEOTIDE SEQUENCE [LARGE SCALE GENOMIC DNA]</scope>
    <source>
        <strain evidence="3 4">DSM 45069</strain>
    </source>
</reference>
<feature type="transmembrane region" description="Helical" evidence="2">
    <location>
        <begin position="97"/>
        <end position="118"/>
    </location>
</feature>
<accession>A0A1W9ZEL2</accession>